<dbReference type="EMBL" id="JAUEDM010000009">
    <property type="protein sequence ID" value="KAK3312157.1"/>
    <property type="molecule type" value="Genomic_DNA"/>
</dbReference>
<dbReference type="Pfam" id="PF12697">
    <property type="entry name" value="Abhydrolase_6"/>
    <property type="match status" value="1"/>
</dbReference>
<gene>
    <name evidence="2" type="ORF">B0H66DRAFT_394825</name>
</gene>
<evidence type="ECO:0000313" key="2">
    <source>
        <dbReference type="EMBL" id="KAK3312157.1"/>
    </source>
</evidence>
<dbReference type="GO" id="GO:0016787">
    <property type="term" value="F:hydrolase activity"/>
    <property type="evidence" value="ECO:0007669"/>
    <property type="project" value="UniProtKB-KW"/>
</dbReference>
<keyword evidence="2" id="KW-0378">Hydrolase</keyword>
<dbReference type="Gene3D" id="3.40.50.1820">
    <property type="entry name" value="alpha/beta hydrolase"/>
    <property type="match status" value="1"/>
</dbReference>
<accession>A0AAE0HSP9</accession>
<organism evidence="2 3">
    <name type="scientific">Apodospora peruviana</name>
    <dbReference type="NCBI Taxonomy" id="516989"/>
    <lineage>
        <taxon>Eukaryota</taxon>
        <taxon>Fungi</taxon>
        <taxon>Dikarya</taxon>
        <taxon>Ascomycota</taxon>
        <taxon>Pezizomycotina</taxon>
        <taxon>Sordariomycetes</taxon>
        <taxon>Sordariomycetidae</taxon>
        <taxon>Sordariales</taxon>
        <taxon>Lasiosphaeriaceae</taxon>
        <taxon>Apodospora</taxon>
    </lineage>
</organism>
<sequence length="330" mass="36634">MSTEPNPWLTAPDHSDLISIGTHSLHLSITGAPRTHPSHPLILVFTGAGDITFSWLPVRRLLPASLRVLFYDRSGLGKSERGPNRLVASAAAGELLSALKAAGLDPPYILCAHSYGAIVSREFLHLLPAGDVVGMVLADPSTERQHLFFRVPDDDIDGVMGNMNYAKVTGLREDAKLSREEWRERAKLLAKGVDAAKEEAMGFVEVCETLGGKRQVEKKVLKGRPLSIIRANSKRDFERIYEKGVEEGNGSVEQRGRFRELLDRFEDVDRDLKERLLGLTDGDNGKLVRVLDCGHNLQLCRPDVIIREIEWVVERVSGKEMRKGGKESLL</sequence>
<reference evidence="2" key="2">
    <citation type="submission" date="2023-06" db="EMBL/GenBank/DDBJ databases">
        <authorList>
            <consortium name="Lawrence Berkeley National Laboratory"/>
            <person name="Haridas S."/>
            <person name="Hensen N."/>
            <person name="Bonometti L."/>
            <person name="Westerberg I."/>
            <person name="Brannstrom I.O."/>
            <person name="Guillou S."/>
            <person name="Cros-Aarteil S."/>
            <person name="Calhoun S."/>
            <person name="Kuo A."/>
            <person name="Mondo S."/>
            <person name="Pangilinan J."/>
            <person name="Riley R."/>
            <person name="Labutti K."/>
            <person name="Andreopoulos B."/>
            <person name="Lipzen A."/>
            <person name="Chen C."/>
            <person name="Yanf M."/>
            <person name="Daum C."/>
            <person name="Ng V."/>
            <person name="Clum A."/>
            <person name="Steindorff A."/>
            <person name="Ohm R."/>
            <person name="Martin F."/>
            <person name="Silar P."/>
            <person name="Natvig D."/>
            <person name="Lalanne C."/>
            <person name="Gautier V."/>
            <person name="Ament-Velasquez S.L."/>
            <person name="Kruys A."/>
            <person name="Hutchinson M.I."/>
            <person name="Powell A.J."/>
            <person name="Barry K."/>
            <person name="Miller A.N."/>
            <person name="Grigoriev I.V."/>
            <person name="Debuchy R."/>
            <person name="Gladieux P."/>
            <person name="Thoren M.H."/>
            <person name="Johannesson H."/>
        </authorList>
    </citation>
    <scope>NUCLEOTIDE SEQUENCE</scope>
    <source>
        <strain evidence="2">CBS 118394</strain>
    </source>
</reference>
<evidence type="ECO:0000313" key="3">
    <source>
        <dbReference type="Proteomes" id="UP001283341"/>
    </source>
</evidence>
<name>A0AAE0HSP9_9PEZI</name>
<reference evidence="2" key="1">
    <citation type="journal article" date="2023" name="Mol. Phylogenet. Evol.">
        <title>Genome-scale phylogeny and comparative genomics of the fungal order Sordariales.</title>
        <authorList>
            <person name="Hensen N."/>
            <person name="Bonometti L."/>
            <person name="Westerberg I."/>
            <person name="Brannstrom I.O."/>
            <person name="Guillou S."/>
            <person name="Cros-Aarteil S."/>
            <person name="Calhoun S."/>
            <person name="Haridas S."/>
            <person name="Kuo A."/>
            <person name="Mondo S."/>
            <person name="Pangilinan J."/>
            <person name="Riley R."/>
            <person name="LaButti K."/>
            <person name="Andreopoulos B."/>
            <person name="Lipzen A."/>
            <person name="Chen C."/>
            <person name="Yan M."/>
            <person name="Daum C."/>
            <person name="Ng V."/>
            <person name="Clum A."/>
            <person name="Steindorff A."/>
            <person name="Ohm R.A."/>
            <person name="Martin F."/>
            <person name="Silar P."/>
            <person name="Natvig D.O."/>
            <person name="Lalanne C."/>
            <person name="Gautier V."/>
            <person name="Ament-Velasquez S.L."/>
            <person name="Kruys A."/>
            <person name="Hutchinson M.I."/>
            <person name="Powell A.J."/>
            <person name="Barry K."/>
            <person name="Miller A.N."/>
            <person name="Grigoriev I.V."/>
            <person name="Debuchy R."/>
            <person name="Gladieux P."/>
            <person name="Hiltunen Thoren M."/>
            <person name="Johannesson H."/>
        </authorList>
    </citation>
    <scope>NUCLEOTIDE SEQUENCE</scope>
    <source>
        <strain evidence="2">CBS 118394</strain>
    </source>
</reference>
<keyword evidence="3" id="KW-1185">Reference proteome</keyword>
<evidence type="ECO:0000259" key="1">
    <source>
        <dbReference type="Pfam" id="PF12697"/>
    </source>
</evidence>
<dbReference type="AlphaFoldDB" id="A0AAE0HSP9"/>
<dbReference type="SUPFAM" id="SSF53474">
    <property type="entry name" value="alpha/beta-Hydrolases"/>
    <property type="match status" value="1"/>
</dbReference>
<comment type="caution">
    <text evidence="2">The sequence shown here is derived from an EMBL/GenBank/DDBJ whole genome shotgun (WGS) entry which is preliminary data.</text>
</comment>
<proteinExistence type="predicted"/>
<dbReference type="InterPro" id="IPR000073">
    <property type="entry name" value="AB_hydrolase_1"/>
</dbReference>
<protein>
    <submittedName>
        <fullName evidence="2">Alpha/beta hydrolase</fullName>
    </submittedName>
</protein>
<dbReference type="Proteomes" id="UP001283341">
    <property type="component" value="Unassembled WGS sequence"/>
</dbReference>
<dbReference type="InterPro" id="IPR029058">
    <property type="entry name" value="AB_hydrolase_fold"/>
</dbReference>
<feature type="domain" description="AB hydrolase-1" evidence="1">
    <location>
        <begin position="53"/>
        <end position="204"/>
    </location>
</feature>